<dbReference type="PRINTS" id="PR00605">
    <property type="entry name" value="CYTCHROMECIC"/>
</dbReference>
<comment type="subunit">
    <text evidence="19">Component of the cbb3-type cytochrome c oxidase.</text>
</comment>
<feature type="binding site" description="covalent" evidence="21">
    <location>
        <position position="218"/>
    </location>
    <ligand>
        <name>heme c</name>
        <dbReference type="ChEBI" id="CHEBI:61717"/>
        <label>2</label>
    </ligand>
</feature>
<evidence type="ECO:0000256" key="12">
    <source>
        <dbReference type="ARBA" id="ARBA00022781"/>
    </source>
</evidence>
<keyword evidence="5 19" id="KW-1003">Cell membrane</keyword>
<evidence type="ECO:0000256" key="3">
    <source>
        <dbReference type="ARBA" id="ARBA00006113"/>
    </source>
</evidence>
<dbReference type="PROSITE" id="PS51007">
    <property type="entry name" value="CYTC"/>
    <property type="match status" value="2"/>
</dbReference>
<dbReference type="RefSeq" id="WP_110450993.1">
    <property type="nucleotide sequence ID" value="NZ_CP029479.1"/>
</dbReference>
<comment type="cofactor">
    <cofactor evidence="19 21">
        <name>heme c</name>
        <dbReference type="ChEBI" id="CHEBI:61717"/>
    </cofactor>
    <text evidence="19 21">Binds 2 heme C groups per subunit.</text>
</comment>
<comment type="similarity">
    <text evidence="3 19">Belongs to the CcoP / FixP family.</text>
</comment>
<keyword evidence="9 23" id="KW-0812">Transmembrane</keyword>
<dbReference type="Gene3D" id="6.10.280.130">
    <property type="match status" value="1"/>
</dbReference>
<feature type="binding site" description="axial binding residue" evidence="20">
    <location>
        <position position="173"/>
    </location>
    <ligand>
        <name>heme c</name>
        <dbReference type="ChEBI" id="CHEBI:61717"/>
        <label>2</label>
    </ligand>
    <ligandPart>
        <name>Fe</name>
        <dbReference type="ChEBI" id="CHEBI:18248"/>
    </ligandPart>
</feature>
<keyword evidence="4 19" id="KW-0813">Transport</keyword>
<dbReference type="GO" id="GO:0006119">
    <property type="term" value="P:oxidative phosphorylation"/>
    <property type="evidence" value="ECO:0007669"/>
    <property type="project" value="UniProtKB-UniPathway"/>
</dbReference>
<dbReference type="OrthoDB" id="9811281at2"/>
<dbReference type="InterPro" id="IPR008168">
    <property type="entry name" value="Cyt_C_IC"/>
</dbReference>
<evidence type="ECO:0000256" key="15">
    <source>
        <dbReference type="ARBA" id="ARBA00023002"/>
    </source>
</evidence>
<keyword evidence="6 19" id="KW-0997">Cell inner membrane</keyword>
<dbReference type="GO" id="GO:0005506">
    <property type="term" value="F:iron ion binding"/>
    <property type="evidence" value="ECO:0007669"/>
    <property type="project" value="InterPro"/>
</dbReference>
<keyword evidence="7 19" id="KW-0349">Heme</keyword>
<evidence type="ECO:0000256" key="13">
    <source>
        <dbReference type="ARBA" id="ARBA00022982"/>
    </source>
</evidence>
<feature type="coiled-coil region" evidence="22">
    <location>
        <begin position="71"/>
        <end position="98"/>
    </location>
</feature>
<feature type="binding site" description="axial binding residue" evidence="20">
    <location>
        <position position="263"/>
    </location>
    <ligand>
        <name>heme c</name>
        <dbReference type="ChEBI" id="CHEBI:61717"/>
        <label>1</label>
    </ligand>
    <ligandPart>
        <name>Fe</name>
        <dbReference type="ChEBI" id="CHEBI:18248"/>
    </ligandPart>
</feature>
<evidence type="ECO:0000256" key="5">
    <source>
        <dbReference type="ARBA" id="ARBA00022475"/>
    </source>
</evidence>
<evidence type="ECO:0000256" key="10">
    <source>
        <dbReference type="ARBA" id="ARBA00022723"/>
    </source>
</evidence>
<evidence type="ECO:0000256" key="9">
    <source>
        <dbReference type="ARBA" id="ARBA00022692"/>
    </source>
</evidence>
<feature type="binding site" description="covalent" evidence="21">
    <location>
        <position position="122"/>
    </location>
    <ligand>
        <name>heme c</name>
        <dbReference type="ChEBI" id="CHEBI:61717"/>
        <label>1</label>
    </ligand>
</feature>
<dbReference type="InterPro" id="IPR050597">
    <property type="entry name" value="Cytochrome_c_Oxidase_Subunit"/>
</dbReference>
<dbReference type="GO" id="GO:0020037">
    <property type="term" value="F:heme binding"/>
    <property type="evidence" value="ECO:0007669"/>
    <property type="project" value="InterPro"/>
</dbReference>
<evidence type="ECO:0000256" key="22">
    <source>
        <dbReference type="SAM" id="Coils"/>
    </source>
</evidence>
<dbReference type="Pfam" id="PF00034">
    <property type="entry name" value="Cytochrom_C"/>
    <property type="match status" value="1"/>
</dbReference>
<accession>A0A2Z3HRG9</accession>
<dbReference type="InterPro" id="IPR009056">
    <property type="entry name" value="Cyt_c-like_dom"/>
</dbReference>
<keyword evidence="8 19" id="KW-0679">Respiratory chain</keyword>
<evidence type="ECO:0000256" key="16">
    <source>
        <dbReference type="ARBA" id="ARBA00023004"/>
    </source>
</evidence>
<feature type="binding site" description="axial binding residue" evidence="20">
    <location>
        <position position="126"/>
    </location>
    <ligand>
        <name>heme c</name>
        <dbReference type="ChEBI" id="CHEBI:61717"/>
        <label>1</label>
    </ligand>
    <ligandPart>
        <name>Fe</name>
        <dbReference type="ChEBI" id="CHEBI:18248"/>
    </ligandPart>
</feature>
<keyword evidence="14 23" id="KW-1133">Transmembrane helix</keyword>
<dbReference type="InterPro" id="IPR036909">
    <property type="entry name" value="Cyt_c-like_dom_sf"/>
</dbReference>
<comment type="function">
    <text evidence="19">C-type cytochrome. Part of the cbb3-type cytochrome c oxidase complex.</text>
</comment>
<dbReference type="Proteomes" id="UP000247763">
    <property type="component" value="Chromosome"/>
</dbReference>
<dbReference type="GO" id="GO:1902600">
    <property type="term" value="P:proton transmembrane transport"/>
    <property type="evidence" value="ECO:0007669"/>
    <property type="project" value="UniProtKB-KW"/>
</dbReference>
<dbReference type="NCBIfam" id="TIGR00782">
    <property type="entry name" value="ccoP"/>
    <property type="match status" value="1"/>
</dbReference>
<evidence type="ECO:0000256" key="11">
    <source>
        <dbReference type="ARBA" id="ARBA00022737"/>
    </source>
</evidence>
<evidence type="ECO:0000313" key="26">
    <source>
        <dbReference type="Proteomes" id="UP000247763"/>
    </source>
</evidence>
<dbReference type="Gene3D" id="1.10.760.10">
    <property type="entry name" value="Cytochrome c-like domain"/>
    <property type="match status" value="2"/>
</dbReference>
<evidence type="ECO:0000256" key="14">
    <source>
        <dbReference type="ARBA" id="ARBA00022989"/>
    </source>
</evidence>
<evidence type="ECO:0000256" key="17">
    <source>
        <dbReference type="ARBA" id="ARBA00023065"/>
    </source>
</evidence>
<evidence type="ECO:0000256" key="19">
    <source>
        <dbReference type="PIRNR" id="PIRNR000006"/>
    </source>
</evidence>
<dbReference type="Pfam" id="PF14715">
    <property type="entry name" value="FixP_N"/>
    <property type="match status" value="1"/>
</dbReference>
<keyword evidence="13 19" id="KW-0249">Electron transport</keyword>
<evidence type="ECO:0000256" key="2">
    <source>
        <dbReference type="ARBA" id="ARBA00004673"/>
    </source>
</evidence>
<keyword evidence="16 19" id="KW-0408">Iron</keyword>
<dbReference type="GO" id="GO:0009055">
    <property type="term" value="F:electron transfer activity"/>
    <property type="evidence" value="ECO:0007669"/>
    <property type="project" value="InterPro"/>
</dbReference>
<keyword evidence="22" id="KW-0175">Coiled coil</keyword>
<comment type="pathway">
    <text evidence="2 19">Energy metabolism; oxidative phosphorylation.</text>
</comment>
<evidence type="ECO:0000256" key="20">
    <source>
        <dbReference type="PIRSR" id="PIRSR000006-1"/>
    </source>
</evidence>
<dbReference type="KEGG" id="phb:HYN04_12110"/>
<gene>
    <name evidence="25" type="primary">ccoP</name>
    <name evidence="25" type="ORF">HYN04_12110</name>
</gene>
<keyword evidence="17 19" id="KW-0406">Ion transport</keyword>
<feature type="domain" description="Cytochrome c" evidence="24">
    <location>
        <begin position="205"/>
        <end position="286"/>
    </location>
</feature>
<feature type="domain" description="Cytochrome c" evidence="24">
    <location>
        <begin position="109"/>
        <end position="198"/>
    </location>
</feature>
<dbReference type="Pfam" id="PF13442">
    <property type="entry name" value="Cytochrome_CBB3"/>
    <property type="match status" value="1"/>
</dbReference>
<proteinExistence type="inferred from homology"/>
<keyword evidence="26" id="KW-1185">Reference proteome</keyword>
<evidence type="ECO:0000256" key="7">
    <source>
        <dbReference type="ARBA" id="ARBA00022617"/>
    </source>
</evidence>
<evidence type="ECO:0000256" key="8">
    <source>
        <dbReference type="ARBA" id="ARBA00022660"/>
    </source>
</evidence>
<evidence type="ECO:0000259" key="24">
    <source>
        <dbReference type="PROSITE" id="PS51007"/>
    </source>
</evidence>
<dbReference type="InterPro" id="IPR032858">
    <property type="entry name" value="CcoP_N"/>
</dbReference>
<name>A0A2Z3HRG9_9CAUL</name>
<evidence type="ECO:0000256" key="1">
    <source>
        <dbReference type="ARBA" id="ARBA00004533"/>
    </source>
</evidence>
<feature type="transmembrane region" description="Helical" evidence="23">
    <location>
        <begin position="33"/>
        <end position="51"/>
    </location>
</feature>
<evidence type="ECO:0000256" key="4">
    <source>
        <dbReference type="ARBA" id="ARBA00022448"/>
    </source>
</evidence>
<dbReference type="UniPathway" id="UPA00705"/>
<keyword evidence="15 19" id="KW-0560">Oxidoreductase</keyword>
<sequence>MSAPETPKDTGSVPTTGHEWDGIHELNNPLPRWWLWIFYASVAFAVGYWILMPAWPGLTGYSRGVLGKSDRAEVVEQLAQLKAQRGQQNARLTQASLQEIERDPELQAQALAVGQSVFGDNCATCHGVGGTGGKGYANLRDDVWLWGGTLDDIHRTLQFGIRSGHPQARFSKMPAFGKDQILTAAQVGDLTEYVVALSGRPANGAAVQRAAPVYAGNCVACHGPEGRGDPLQGAPNLTDREWLYGSTRQEIQGQIHNGRGGVMPAWSGRLDPETVKALAVYVHANAAGQ</sequence>
<dbReference type="PIRSF" id="PIRSF000006">
    <property type="entry name" value="Cbb3-Cox_fixP"/>
    <property type="match status" value="1"/>
</dbReference>
<feature type="binding site" description="axial binding residue" evidence="20">
    <location>
        <position position="222"/>
    </location>
    <ligand>
        <name>heme c</name>
        <dbReference type="ChEBI" id="CHEBI:61717"/>
        <label>2</label>
    </ligand>
    <ligandPart>
        <name>Fe</name>
        <dbReference type="ChEBI" id="CHEBI:18248"/>
    </ligandPart>
</feature>
<dbReference type="InterPro" id="IPR004678">
    <property type="entry name" value="Cyt_c_oxidase_cbb3_su3"/>
</dbReference>
<feature type="binding site" description="covalent" evidence="21">
    <location>
        <position position="125"/>
    </location>
    <ligand>
        <name>heme c</name>
        <dbReference type="ChEBI" id="CHEBI:61717"/>
        <label>1</label>
    </ligand>
</feature>
<feature type="binding site" description="covalent" evidence="21">
    <location>
        <position position="221"/>
    </location>
    <ligand>
        <name>heme c</name>
        <dbReference type="ChEBI" id="CHEBI:61717"/>
        <label>2</label>
    </ligand>
</feature>
<protein>
    <recommendedName>
        <fullName evidence="19">Cbb3-type cytochrome c oxidase subunit</fullName>
    </recommendedName>
</protein>
<keyword evidence="10 19" id="KW-0479">Metal-binding</keyword>
<dbReference type="GO" id="GO:0005886">
    <property type="term" value="C:plasma membrane"/>
    <property type="evidence" value="ECO:0007669"/>
    <property type="project" value="UniProtKB-SubCell"/>
</dbReference>
<organism evidence="25 26">
    <name type="scientific">Phenylobacterium parvum</name>
    <dbReference type="NCBI Taxonomy" id="2201350"/>
    <lineage>
        <taxon>Bacteria</taxon>
        <taxon>Pseudomonadati</taxon>
        <taxon>Pseudomonadota</taxon>
        <taxon>Alphaproteobacteria</taxon>
        <taxon>Caulobacterales</taxon>
        <taxon>Caulobacteraceae</taxon>
        <taxon>Phenylobacterium</taxon>
    </lineage>
</organism>
<evidence type="ECO:0000256" key="18">
    <source>
        <dbReference type="ARBA" id="ARBA00023136"/>
    </source>
</evidence>
<keyword evidence="12 19" id="KW-0375">Hydrogen ion transport</keyword>
<dbReference type="GO" id="GO:0016491">
    <property type="term" value="F:oxidoreductase activity"/>
    <property type="evidence" value="ECO:0007669"/>
    <property type="project" value="UniProtKB-KW"/>
</dbReference>
<reference evidence="26" key="1">
    <citation type="submission" date="2018-05" db="EMBL/GenBank/DDBJ databases">
        <title>Genome sequencing of Phenylobacterium sp. HYN0004.</title>
        <authorList>
            <person name="Yi H."/>
            <person name="Baek C."/>
        </authorList>
    </citation>
    <scope>NUCLEOTIDE SEQUENCE [LARGE SCALE GENOMIC DNA]</scope>
    <source>
        <strain evidence="26">HYN0004</strain>
    </source>
</reference>
<evidence type="ECO:0000256" key="6">
    <source>
        <dbReference type="ARBA" id="ARBA00022519"/>
    </source>
</evidence>
<dbReference type="InterPro" id="IPR038414">
    <property type="entry name" value="CcoP_N_sf"/>
</dbReference>
<dbReference type="EMBL" id="CP029479">
    <property type="protein sequence ID" value="AWM78427.1"/>
    <property type="molecule type" value="Genomic_DNA"/>
</dbReference>
<keyword evidence="18 19" id="KW-0472">Membrane</keyword>
<dbReference type="PANTHER" id="PTHR33751:SF1">
    <property type="entry name" value="CBB3-TYPE CYTOCHROME C OXIDASE SUBUNIT FIXP"/>
    <property type="match status" value="1"/>
</dbReference>
<evidence type="ECO:0000256" key="23">
    <source>
        <dbReference type="SAM" id="Phobius"/>
    </source>
</evidence>
<dbReference type="SUPFAM" id="SSF46626">
    <property type="entry name" value="Cytochrome c"/>
    <property type="match status" value="2"/>
</dbReference>
<dbReference type="AlphaFoldDB" id="A0A2Z3HRG9"/>
<dbReference type="PANTHER" id="PTHR33751">
    <property type="entry name" value="CBB3-TYPE CYTOCHROME C OXIDASE SUBUNIT FIXP"/>
    <property type="match status" value="1"/>
</dbReference>
<keyword evidence="11" id="KW-0677">Repeat</keyword>
<evidence type="ECO:0000313" key="25">
    <source>
        <dbReference type="EMBL" id="AWM78427.1"/>
    </source>
</evidence>
<evidence type="ECO:0000256" key="21">
    <source>
        <dbReference type="PIRSR" id="PIRSR000006-2"/>
    </source>
</evidence>
<comment type="subcellular location">
    <subcellularLocation>
        <location evidence="1 19">Cell inner membrane</location>
    </subcellularLocation>
</comment>